<evidence type="ECO:0000313" key="4">
    <source>
        <dbReference type="RefSeq" id="XP_009762146.1"/>
    </source>
</evidence>
<dbReference type="Proteomes" id="UP000189701">
    <property type="component" value="Unplaced"/>
</dbReference>
<evidence type="ECO:0000313" key="3">
    <source>
        <dbReference type="Proteomes" id="UP000189701"/>
    </source>
</evidence>
<dbReference type="RefSeq" id="XP_009762146.1">
    <property type="nucleotide sequence ID" value="XM_009763844.1"/>
</dbReference>
<dbReference type="OrthoDB" id="1227358at2759"/>
<reference evidence="4" key="2">
    <citation type="submission" date="2025-08" db="UniProtKB">
        <authorList>
            <consortium name="RefSeq"/>
        </authorList>
    </citation>
    <scope>IDENTIFICATION</scope>
    <source>
        <tissue evidence="4">Leaf</tissue>
    </source>
</reference>
<feature type="region of interest" description="Disordered" evidence="2">
    <location>
        <begin position="96"/>
        <end position="151"/>
    </location>
</feature>
<evidence type="ECO:0000256" key="1">
    <source>
        <dbReference type="SAM" id="Coils"/>
    </source>
</evidence>
<feature type="coiled-coil region" evidence="1">
    <location>
        <begin position="30"/>
        <end position="57"/>
    </location>
</feature>
<evidence type="ECO:0000256" key="2">
    <source>
        <dbReference type="SAM" id="MobiDB-lite"/>
    </source>
</evidence>
<accession>A0A1U7VAY8</accession>
<protein>
    <submittedName>
        <fullName evidence="4">Uncharacterized protein LOC104214201</fullName>
    </submittedName>
</protein>
<keyword evidence="1" id="KW-0175">Coiled coil</keyword>
<keyword evidence="3" id="KW-1185">Reference proteome</keyword>
<organism evidence="3 4">
    <name type="scientific">Nicotiana sylvestris</name>
    <name type="common">Wood tobacco</name>
    <name type="synonym">South American tobacco</name>
    <dbReference type="NCBI Taxonomy" id="4096"/>
    <lineage>
        <taxon>Eukaryota</taxon>
        <taxon>Viridiplantae</taxon>
        <taxon>Streptophyta</taxon>
        <taxon>Embryophyta</taxon>
        <taxon>Tracheophyta</taxon>
        <taxon>Spermatophyta</taxon>
        <taxon>Magnoliopsida</taxon>
        <taxon>eudicotyledons</taxon>
        <taxon>Gunneridae</taxon>
        <taxon>Pentapetalae</taxon>
        <taxon>asterids</taxon>
        <taxon>lamiids</taxon>
        <taxon>Solanales</taxon>
        <taxon>Solanaceae</taxon>
        <taxon>Nicotianoideae</taxon>
        <taxon>Nicotianeae</taxon>
        <taxon>Nicotiana</taxon>
    </lineage>
</organism>
<sequence>MLTQDQEDLRVSSNRVQFLESSLDPLQAFYDAALNEKEELRSEIEQWERDYESLEDKAAIEVSWDFLNTCHDTLMEASWEGFDLDTEITKIKETIEKTQQNQGFSSPAVDIPEGDEVTPSEATVQSPSTQVVPPATDDVILHPTSSDSAPH</sequence>
<gene>
    <name evidence="4" type="primary">LOC104214201</name>
</gene>
<feature type="compositionally biased region" description="Polar residues" evidence="2">
    <location>
        <begin position="120"/>
        <end position="131"/>
    </location>
</feature>
<reference evidence="3" key="1">
    <citation type="journal article" date="2013" name="Genome Biol.">
        <title>Reference genomes and transcriptomes of Nicotiana sylvestris and Nicotiana tomentosiformis.</title>
        <authorList>
            <person name="Sierro N."/>
            <person name="Battey J.N."/>
            <person name="Ouadi S."/>
            <person name="Bovet L."/>
            <person name="Goepfert S."/>
            <person name="Bakaher N."/>
            <person name="Peitsch M.C."/>
            <person name="Ivanov N.V."/>
        </authorList>
    </citation>
    <scope>NUCLEOTIDE SEQUENCE [LARGE SCALE GENOMIC DNA]</scope>
</reference>
<proteinExistence type="predicted"/>
<dbReference type="AlphaFoldDB" id="A0A1U7VAY8"/>
<name>A0A1U7VAY8_NICSY</name>